<feature type="region of interest" description="Disordered" evidence="2">
    <location>
        <begin position="1"/>
        <end position="25"/>
    </location>
</feature>
<feature type="region of interest" description="Disordered" evidence="2">
    <location>
        <begin position="38"/>
        <end position="86"/>
    </location>
</feature>
<dbReference type="AlphaFoldDB" id="C5KN88"/>
<feature type="compositionally biased region" description="Low complexity" evidence="2">
    <location>
        <begin position="77"/>
        <end position="86"/>
    </location>
</feature>
<dbReference type="InterPro" id="IPR036961">
    <property type="entry name" value="Kinesin_motor_dom_sf"/>
</dbReference>
<gene>
    <name evidence="4" type="ORF">Pmar_PMAR005532</name>
</gene>
<dbReference type="EMBL" id="GG674574">
    <property type="protein sequence ID" value="EER14042.1"/>
    <property type="molecule type" value="Genomic_DNA"/>
</dbReference>
<reference evidence="4 5" key="1">
    <citation type="submission" date="2008-07" db="EMBL/GenBank/DDBJ databases">
        <authorList>
            <person name="El-Sayed N."/>
            <person name="Caler E."/>
            <person name="Inman J."/>
            <person name="Amedeo P."/>
            <person name="Hass B."/>
            <person name="Wortman J."/>
        </authorList>
    </citation>
    <scope>NUCLEOTIDE SEQUENCE [LARGE SCALE GENOMIC DNA]</scope>
    <source>
        <strain evidence="5">ATCC 50983 / TXsc</strain>
    </source>
</reference>
<feature type="compositionally biased region" description="Polar residues" evidence="2">
    <location>
        <begin position="55"/>
        <end position="70"/>
    </location>
</feature>
<dbReference type="PROSITE" id="PS50067">
    <property type="entry name" value="KINESIN_MOTOR_2"/>
    <property type="match status" value="1"/>
</dbReference>
<organism evidence="5">
    <name type="scientific">Perkinsus marinus (strain ATCC 50983 / TXsc)</name>
    <dbReference type="NCBI Taxonomy" id="423536"/>
    <lineage>
        <taxon>Eukaryota</taxon>
        <taxon>Sar</taxon>
        <taxon>Alveolata</taxon>
        <taxon>Perkinsozoa</taxon>
        <taxon>Perkinsea</taxon>
        <taxon>Perkinsida</taxon>
        <taxon>Perkinsidae</taxon>
        <taxon>Perkinsus</taxon>
    </lineage>
</organism>
<dbReference type="GeneID" id="9059837"/>
<evidence type="ECO:0000313" key="4">
    <source>
        <dbReference type="EMBL" id="EER14042.1"/>
    </source>
</evidence>
<dbReference type="GO" id="GO:0016887">
    <property type="term" value="F:ATP hydrolysis activity"/>
    <property type="evidence" value="ECO:0007669"/>
    <property type="project" value="TreeGrafter"/>
</dbReference>
<dbReference type="Pfam" id="PF00225">
    <property type="entry name" value="Kinesin"/>
    <property type="match status" value="1"/>
</dbReference>
<dbReference type="Proteomes" id="UP000007800">
    <property type="component" value="Unassembled WGS sequence"/>
</dbReference>
<dbReference type="PANTHER" id="PTHR24115">
    <property type="entry name" value="KINESIN-RELATED"/>
    <property type="match status" value="1"/>
</dbReference>
<dbReference type="GO" id="GO:0005874">
    <property type="term" value="C:microtubule"/>
    <property type="evidence" value="ECO:0007669"/>
    <property type="project" value="TreeGrafter"/>
</dbReference>
<keyword evidence="1" id="KW-0067">ATP-binding</keyword>
<dbReference type="GO" id="GO:0008017">
    <property type="term" value="F:microtubule binding"/>
    <property type="evidence" value="ECO:0007669"/>
    <property type="project" value="InterPro"/>
</dbReference>
<proteinExistence type="inferred from homology"/>
<dbReference type="GO" id="GO:0005524">
    <property type="term" value="F:ATP binding"/>
    <property type="evidence" value="ECO:0007669"/>
    <property type="project" value="UniProtKB-UniRule"/>
</dbReference>
<dbReference type="Gene3D" id="3.40.850.10">
    <property type="entry name" value="Kinesin motor domain"/>
    <property type="match status" value="1"/>
</dbReference>
<feature type="compositionally biased region" description="Basic and acidic residues" evidence="2">
    <location>
        <begin position="41"/>
        <end position="54"/>
    </location>
</feature>
<dbReference type="SMART" id="SM00129">
    <property type="entry name" value="KISc"/>
    <property type="match status" value="1"/>
</dbReference>
<dbReference type="RefSeq" id="XP_002782247.1">
    <property type="nucleotide sequence ID" value="XM_002782201.1"/>
</dbReference>
<protein>
    <recommendedName>
        <fullName evidence="3">Kinesin motor domain-containing protein</fullName>
    </recommendedName>
</protein>
<dbReference type="OrthoDB" id="440196at2759"/>
<evidence type="ECO:0000259" key="3">
    <source>
        <dbReference type="PROSITE" id="PS50067"/>
    </source>
</evidence>
<keyword evidence="1" id="KW-0505">Motor protein</keyword>
<dbReference type="InterPro" id="IPR027640">
    <property type="entry name" value="Kinesin-like_fam"/>
</dbReference>
<dbReference type="GO" id="GO:0005871">
    <property type="term" value="C:kinesin complex"/>
    <property type="evidence" value="ECO:0007669"/>
    <property type="project" value="TreeGrafter"/>
</dbReference>
<dbReference type="GO" id="GO:0003777">
    <property type="term" value="F:microtubule motor activity"/>
    <property type="evidence" value="ECO:0007669"/>
    <property type="project" value="InterPro"/>
</dbReference>
<sequence length="421" mass="45539">MRSSASYRNSYEGGKPFRSAPTRPSMAKLPIFIRVSPSLDAPDHKGVKLGDRSHQGTATARKSSPTSNTDGLPPTSPASASPCSSKTSSCIKRVRFVKSLTADTVASTQGVRRCSDEGLPIAAREDTSPFLVSARPNSGSFNGFATVVDEHSGQLEVYQRVASKAVHTVATGKSDACVLVYGQTGAGKTRTVFGGPGFWRGRLNGPTPEDAASAGILPRSVGIIFKLLAEGSHRSTEIFLVGKRLQKRSVVEEEEHSNSSIDVAKDESIEEYVSSKLLTTAEEDKPHNVANLQAYVKLLKQLCSGTQREYQRALRADVDVLREGIIIEEPEMDSEAPQTDSVFSIRNTADRILRRLEERPAVGAMTISFTGRMGRLLKDRTHYTQAGVNALSTVISEANIPIGLTMDMSIPSPYVRKTINN</sequence>
<comment type="similarity">
    <text evidence="1">Belongs to the TRAFAC class myosin-kinesin ATPase superfamily. Kinesin family.</text>
</comment>
<name>C5KN88_PERM5</name>
<evidence type="ECO:0000256" key="1">
    <source>
        <dbReference type="PROSITE-ProRule" id="PRU00283"/>
    </source>
</evidence>
<accession>C5KN88</accession>
<keyword evidence="5" id="KW-1185">Reference proteome</keyword>
<evidence type="ECO:0000256" key="2">
    <source>
        <dbReference type="SAM" id="MobiDB-lite"/>
    </source>
</evidence>
<dbReference type="InParanoid" id="C5KN88"/>
<feature type="domain" description="Kinesin motor" evidence="3">
    <location>
        <begin position="104"/>
        <end position="421"/>
    </location>
</feature>
<evidence type="ECO:0000313" key="5">
    <source>
        <dbReference type="Proteomes" id="UP000007800"/>
    </source>
</evidence>
<keyword evidence="1" id="KW-0547">Nucleotide-binding</keyword>
<dbReference type="InterPro" id="IPR001752">
    <property type="entry name" value="Kinesin_motor_dom"/>
</dbReference>
<dbReference type="GO" id="GO:0007018">
    <property type="term" value="P:microtubule-based movement"/>
    <property type="evidence" value="ECO:0007669"/>
    <property type="project" value="InterPro"/>
</dbReference>
<dbReference type="InterPro" id="IPR027417">
    <property type="entry name" value="P-loop_NTPase"/>
</dbReference>
<feature type="binding site" evidence="1">
    <location>
        <begin position="182"/>
        <end position="189"/>
    </location>
    <ligand>
        <name>ATP</name>
        <dbReference type="ChEBI" id="CHEBI:30616"/>
    </ligand>
</feature>
<dbReference type="SUPFAM" id="SSF52540">
    <property type="entry name" value="P-loop containing nucleoside triphosphate hydrolases"/>
    <property type="match status" value="1"/>
</dbReference>